<dbReference type="PROSITE" id="PS50928">
    <property type="entry name" value="ABC_TM1"/>
    <property type="match status" value="1"/>
</dbReference>
<feature type="transmembrane region" description="Helical" evidence="5">
    <location>
        <begin position="206"/>
        <end position="227"/>
    </location>
</feature>
<gene>
    <name evidence="7" type="ORF">MBMO_EF10057A08g025</name>
</gene>
<feature type="transmembrane region" description="Helical" evidence="5">
    <location>
        <begin position="132"/>
        <end position="154"/>
    </location>
</feature>
<evidence type="ECO:0000256" key="2">
    <source>
        <dbReference type="ARBA" id="ARBA00022692"/>
    </source>
</evidence>
<dbReference type="InterPro" id="IPR043429">
    <property type="entry name" value="ArtM/GltK/GlnP/TcyL/YhdX-like"/>
</dbReference>
<evidence type="ECO:0000256" key="3">
    <source>
        <dbReference type="ARBA" id="ARBA00022989"/>
    </source>
</evidence>
<dbReference type="AlphaFoldDB" id="A9QP41"/>
<dbReference type="GO" id="GO:0055085">
    <property type="term" value="P:transmembrane transport"/>
    <property type="evidence" value="ECO:0007669"/>
    <property type="project" value="InterPro"/>
</dbReference>
<evidence type="ECO:0000256" key="5">
    <source>
        <dbReference type="RuleBase" id="RU363032"/>
    </source>
</evidence>
<keyword evidence="2 5" id="KW-0812">Transmembrane</keyword>
<dbReference type="PANTHER" id="PTHR30614:SF41">
    <property type="entry name" value="INNER MEMBRANE AMINO-ACID ABC TRANSPORTER PERMEASE PROTEIN YHDY"/>
    <property type="match status" value="1"/>
</dbReference>
<dbReference type="EMBL" id="EU221238">
    <property type="protein sequence ID" value="ABX59209.1"/>
    <property type="molecule type" value="Genomic_DNA"/>
</dbReference>
<reference evidence="7" key="1">
    <citation type="journal article" date="2008" name="Environ. Microbiol.">
        <title>Design and testing of 'genome-proxy' microarrays to profile marine microbial communities.</title>
        <authorList>
            <person name="Rich V.I."/>
            <person name="Konstantinidis K."/>
            <person name="DeLong E.F."/>
        </authorList>
    </citation>
    <scope>NUCLEOTIDE SEQUENCE</scope>
</reference>
<feature type="transmembrane region" description="Helical" evidence="5">
    <location>
        <begin position="517"/>
        <end position="537"/>
    </location>
</feature>
<dbReference type="GO" id="GO:0006865">
    <property type="term" value="P:amino acid transport"/>
    <property type="evidence" value="ECO:0007669"/>
    <property type="project" value="TreeGrafter"/>
</dbReference>
<feature type="transmembrane region" description="Helical" evidence="5">
    <location>
        <begin position="658"/>
        <end position="676"/>
    </location>
</feature>
<dbReference type="GO" id="GO:0005886">
    <property type="term" value="C:plasma membrane"/>
    <property type="evidence" value="ECO:0007669"/>
    <property type="project" value="UniProtKB-SubCell"/>
</dbReference>
<feature type="transmembrane region" description="Helical" evidence="5">
    <location>
        <begin position="39"/>
        <end position="60"/>
    </location>
</feature>
<feature type="transmembrane region" description="Helical" evidence="5">
    <location>
        <begin position="557"/>
        <end position="576"/>
    </location>
</feature>
<feature type="transmembrane region" description="Helical" evidence="5">
    <location>
        <begin position="618"/>
        <end position="638"/>
    </location>
</feature>
<feature type="transmembrane region" description="Helical" evidence="5">
    <location>
        <begin position="347"/>
        <end position="367"/>
    </location>
</feature>
<dbReference type="Pfam" id="PF00528">
    <property type="entry name" value="BPD_transp_1"/>
    <property type="match status" value="1"/>
</dbReference>
<protein>
    <submittedName>
        <fullName evidence="7">Transport system permease protein BztC</fullName>
    </submittedName>
</protein>
<comment type="subcellular location">
    <subcellularLocation>
        <location evidence="5">Cell membrane</location>
        <topology evidence="5">Multi-pass membrane protein</topology>
    </subcellularLocation>
    <subcellularLocation>
        <location evidence="1">Membrane</location>
        <topology evidence="1">Multi-pass membrane protein</topology>
    </subcellularLocation>
</comment>
<evidence type="ECO:0000259" key="6">
    <source>
        <dbReference type="PROSITE" id="PS50928"/>
    </source>
</evidence>
<feature type="transmembrane region" description="Helical" evidence="5">
    <location>
        <begin position="481"/>
        <end position="505"/>
    </location>
</feature>
<organism evidence="7">
    <name type="scientific">uncultured marine group II euryarchaeote EF100_57A08</name>
    <dbReference type="NCBI Taxonomy" id="480664"/>
    <lineage>
        <taxon>Archaea</taxon>
        <taxon>Methanobacteriati</taxon>
        <taxon>Thermoplasmatota</taxon>
        <taxon>Candidatus Poseidoniia</taxon>
        <taxon>Candidatus Poseidoniales</taxon>
        <taxon>environmental samples</taxon>
    </lineage>
</organism>
<evidence type="ECO:0000313" key="7">
    <source>
        <dbReference type="EMBL" id="ABX59209.1"/>
    </source>
</evidence>
<feature type="domain" description="ABC transmembrane type-1" evidence="6">
    <location>
        <begin position="481"/>
        <end position="680"/>
    </location>
</feature>
<sequence length="699" mass="79406">MNRSEIEDMFGKFAIPSFLIFSLFLGVCYWQYGRSIATELWWLIFAIFCSYLLWTLYWIFEEKPAKDFKPIGKILEVEYSVIGKPRDNWYDDERGSKLTLAITAFLSCFAVIKFFELQYYAIRNGATDVESWIYGISISLAMAFLYWVISLVLIKHPKWHQISDSDYLLGFSKYLIIATSTWLFLVVFSALITLTKIGSEIFDLQIIMNIIVISLAISLVVLFFCLMSRFQITTLLGVFSAWILLQIIEWSAFFFLIEATWDVVWANRVLVMIGQLMTESMTQDYFPSQNWRIWLVIYMVWPLVGGIYGTMAETKNRFLVPFSIFSFILVLMAWNPTFVNYDSNGTLSRLLFATVLAIFSFLLSNNYSVRSGAYLANRLRSYFIMTAVVIFFSVFIIMDPPESVQKLACDEILYEYETKPILDGNGYPLQSGAAYTTSVVKDWECMAPIFHTSDGDPLPIIGKLADGFSESGLKPSQWGGLFVNLFVAAAGCVLGFGIGVVLAFGRQSNLPLFKYPSIGIIELVRSGPLICWLYFAMYLLPDVVEPTFKDPEDFDNIVRMMLIFGIFGGCYIAEVIRGGLQSVDSGQREAAIALGLNPIQTKLQIELPNAIRTTLPSIVSVFIGLWKDTTLLFIINILDFFKLAKDSPNTDMRFLGDFIEPVYFSAIVFWVVAFYLSRVSMRMERNLGLVREGGGGDLA</sequence>
<keyword evidence="3 5" id="KW-1133">Transmembrane helix</keyword>
<name>A9QP41_9ARCH</name>
<keyword evidence="5" id="KW-0813">Transport</keyword>
<dbReference type="InterPro" id="IPR000515">
    <property type="entry name" value="MetI-like"/>
</dbReference>
<feature type="transmembrane region" description="Helical" evidence="5">
    <location>
        <begin position="318"/>
        <end position="335"/>
    </location>
</feature>
<proteinExistence type="inferred from homology"/>
<dbReference type="PANTHER" id="PTHR30614">
    <property type="entry name" value="MEMBRANE COMPONENT OF AMINO ACID ABC TRANSPORTER"/>
    <property type="match status" value="1"/>
</dbReference>
<dbReference type="SUPFAM" id="SSF161098">
    <property type="entry name" value="MetI-like"/>
    <property type="match status" value="1"/>
</dbReference>
<evidence type="ECO:0000256" key="1">
    <source>
        <dbReference type="ARBA" id="ARBA00004141"/>
    </source>
</evidence>
<evidence type="ECO:0000256" key="4">
    <source>
        <dbReference type="ARBA" id="ARBA00023136"/>
    </source>
</evidence>
<feature type="transmembrane region" description="Helical" evidence="5">
    <location>
        <begin position="174"/>
        <end position="194"/>
    </location>
</feature>
<comment type="similarity">
    <text evidence="5">Belongs to the binding-protein-dependent transport system permease family.</text>
</comment>
<dbReference type="Gene3D" id="1.10.3720.10">
    <property type="entry name" value="MetI-like"/>
    <property type="match status" value="1"/>
</dbReference>
<feature type="transmembrane region" description="Helical" evidence="5">
    <location>
        <begin position="291"/>
        <end position="311"/>
    </location>
</feature>
<accession>A9QP41</accession>
<keyword evidence="4 5" id="KW-0472">Membrane</keyword>
<feature type="transmembrane region" description="Helical" evidence="5">
    <location>
        <begin position="98"/>
        <end position="120"/>
    </location>
</feature>
<feature type="transmembrane region" description="Helical" evidence="5">
    <location>
        <begin position="234"/>
        <end position="257"/>
    </location>
</feature>
<dbReference type="InterPro" id="IPR035906">
    <property type="entry name" value="MetI-like_sf"/>
</dbReference>
<feature type="transmembrane region" description="Helical" evidence="5">
    <location>
        <begin position="379"/>
        <end position="398"/>
    </location>
</feature>
<feature type="transmembrane region" description="Helical" evidence="5">
    <location>
        <begin position="12"/>
        <end position="33"/>
    </location>
</feature>
<dbReference type="CDD" id="cd06261">
    <property type="entry name" value="TM_PBP2"/>
    <property type="match status" value="1"/>
</dbReference>